<gene>
    <name evidence="1" type="ORF">CTOB1V02_LOCUS7906</name>
</gene>
<dbReference type="EMBL" id="OB662426">
    <property type="protein sequence ID" value="CAD7230042.1"/>
    <property type="molecule type" value="Genomic_DNA"/>
</dbReference>
<protein>
    <submittedName>
        <fullName evidence="1">Uncharacterized protein</fullName>
    </submittedName>
</protein>
<dbReference type="AlphaFoldDB" id="A0A7R8WJC9"/>
<accession>A0A7R8WJC9</accession>
<sequence>MHQRLSSSRRQHDPCRVDPAILNELPEVYFHSAADVEGTITRVSGREGASEEWFSYERDDEDYEENGLWLLPFQRTETEEEDDAEEDPEVIEGLYEGDIFVPEEVRFLQY</sequence>
<proteinExistence type="predicted"/>
<evidence type="ECO:0000313" key="1">
    <source>
        <dbReference type="EMBL" id="CAD7230042.1"/>
    </source>
</evidence>
<organism evidence="1">
    <name type="scientific">Cyprideis torosa</name>
    <dbReference type="NCBI Taxonomy" id="163714"/>
    <lineage>
        <taxon>Eukaryota</taxon>
        <taxon>Metazoa</taxon>
        <taxon>Ecdysozoa</taxon>
        <taxon>Arthropoda</taxon>
        <taxon>Crustacea</taxon>
        <taxon>Oligostraca</taxon>
        <taxon>Ostracoda</taxon>
        <taxon>Podocopa</taxon>
        <taxon>Podocopida</taxon>
        <taxon>Cytherocopina</taxon>
        <taxon>Cytheroidea</taxon>
        <taxon>Cytherideidae</taxon>
        <taxon>Cyprideis</taxon>
    </lineage>
</organism>
<name>A0A7R8WJC9_9CRUS</name>
<reference evidence="1" key="1">
    <citation type="submission" date="2020-11" db="EMBL/GenBank/DDBJ databases">
        <authorList>
            <person name="Tran Van P."/>
        </authorList>
    </citation>
    <scope>NUCLEOTIDE SEQUENCE</scope>
</reference>